<dbReference type="NCBIfam" id="NF033516">
    <property type="entry name" value="transpos_IS3"/>
    <property type="match status" value="1"/>
</dbReference>
<evidence type="ECO:0000313" key="3">
    <source>
        <dbReference type="Proteomes" id="UP000199555"/>
    </source>
</evidence>
<name>A0A1G9MJH3_9RHOB</name>
<keyword evidence="3" id="KW-1185">Reference proteome</keyword>
<dbReference type="InterPro" id="IPR050900">
    <property type="entry name" value="Transposase_IS3/IS150/IS904"/>
</dbReference>
<dbReference type="Pfam" id="PF00665">
    <property type="entry name" value="rve"/>
    <property type="match status" value="1"/>
</dbReference>
<feature type="domain" description="Integrase catalytic" evidence="1">
    <location>
        <begin position="97"/>
        <end position="260"/>
    </location>
</feature>
<sequence length="264" mass="29789">MSLPRSTYYYRSTGKHGVLTDAELVAIIEDIQDELPCYGYRRVTHELRRRGLAINHKRVARVMRMAGLGIKPRKRFVRTTDSRHDGPIFPNLYRNIIPDQPDRVWVADFTYIRVATGFCYLAVILDACSRKVVGYALSRHLDTELALAALGAALVSRNPPKGCIHHADRGCQYASQNYRDALEAAGLRGSMSSVGNPYHNAQAESFMKTLKVEEVYRAGYETFADVAARLPTFIEQVYNAKRLHSALGYRTPEEFETLFAQKAA</sequence>
<reference evidence="3" key="1">
    <citation type="submission" date="2016-10" db="EMBL/GenBank/DDBJ databases">
        <authorList>
            <person name="Varghese N."/>
            <person name="Submissions S."/>
        </authorList>
    </citation>
    <scope>NUCLEOTIDE SEQUENCE [LARGE SCALE GENOMIC DNA]</scope>
    <source>
        <strain evidence="3">CGMCC 1.7655</strain>
    </source>
</reference>
<dbReference type="PROSITE" id="PS50994">
    <property type="entry name" value="INTEGRASE"/>
    <property type="match status" value="1"/>
</dbReference>
<evidence type="ECO:0000259" key="1">
    <source>
        <dbReference type="PROSITE" id="PS50994"/>
    </source>
</evidence>
<dbReference type="EMBL" id="FNGE01000021">
    <property type="protein sequence ID" value="SDL74432.1"/>
    <property type="molecule type" value="Genomic_DNA"/>
</dbReference>
<dbReference type="AlphaFoldDB" id="A0A1G9MJH3"/>
<dbReference type="InterPro" id="IPR012337">
    <property type="entry name" value="RNaseH-like_sf"/>
</dbReference>
<dbReference type="Pfam" id="PF13333">
    <property type="entry name" value="rve_2"/>
    <property type="match status" value="1"/>
</dbReference>
<dbReference type="PANTHER" id="PTHR46889:SF7">
    <property type="entry name" value="TRANSPOSASE FOR INSERTION SEQUENCE ELEMENT IS904"/>
    <property type="match status" value="1"/>
</dbReference>
<dbReference type="Proteomes" id="UP000199555">
    <property type="component" value="Unassembled WGS sequence"/>
</dbReference>
<dbReference type="GO" id="GO:0015074">
    <property type="term" value="P:DNA integration"/>
    <property type="evidence" value="ECO:0007669"/>
    <property type="project" value="InterPro"/>
</dbReference>
<dbReference type="STRING" id="525640.SAMN04487971_12131"/>
<dbReference type="GO" id="GO:0003676">
    <property type="term" value="F:nucleic acid binding"/>
    <property type="evidence" value="ECO:0007669"/>
    <property type="project" value="InterPro"/>
</dbReference>
<gene>
    <name evidence="2" type="ORF">SAMN04487971_12131</name>
</gene>
<dbReference type="SUPFAM" id="SSF53098">
    <property type="entry name" value="Ribonuclease H-like"/>
    <property type="match status" value="1"/>
</dbReference>
<dbReference type="Gene3D" id="3.30.420.10">
    <property type="entry name" value="Ribonuclease H-like superfamily/Ribonuclease H"/>
    <property type="match status" value="1"/>
</dbReference>
<protein>
    <submittedName>
        <fullName evidence="2">Putative transposase</fullName>
    </submittedName>
</protein>
<accession>A0A1G9MJH3</accession>
<organism evidence="2 3">
    <name type="scientific">Paracoccus chinensis</name>
    <dbReference type="NCBI Taxonomy" id="525640"/>
    <lineage>
        <taxon>Bacteria</taxon>
        <taxon>Pseudomonadati</taxon>
        <taxon>Pseudomonadota</taxon>
        <taxon>Alphaproteobacteria</taxon>
        <taxon>Rhodobacterales</taxon>
        <taxon>Paracoccaceae</taxon>
        <taxon>Paracoccus</taxon>
    </lineage>
</organism>
<dbReference type="InterPro" id="IPR048020">
    <property type="entry name" value="Transpos_IS3"/>
</dbReference>
<dbReference type="InterPro" id="IPR001584">
    <property type="entry name" value="Integrase_cat-core"/>
</dbReference>
<dbReference type="InterPro" id="IPR036397">
    <property type="entry name" value="RNaseH_sf"/>
</dbReference>
<dbReference type="PANTHER" id="PTHR46889">
    <property type="entry name" value="TRANSPOSASE INSF FOR INSERTION SEQUENCE IS3B-RELATED"/>
    <property type="match status" value="1"/>
</dbReference>
<proteinExistence type="predicted"/>
<dbReference type="InterPro" id="IPR025948">
    <property type="entry name" value="HTH-like_dom"/>
</dbReference>
<dbReference type="Pfam" id="PF13276">
    <property type="entry name" value="HTH_21"/>
    <property type="match status" value="1"/>
</dbReference>
<evidence type="ECO:0000313" key="2">
    <source>
        <dbReference type="EMBL" id="SDL74432.1"/>
    </source>
</evidence>